<dbReference type="InterPro" id="IPR044277">
    <property type="entry name" value="GIP1"/>
</dbReference>
<name>A0A1D6PZU7_MAIZE</name>
<feature type="compositionally biased region" description="Low complexity" evidence="1">
    <location>
        <begin position="295"/>
        <end position="322"/>
    </location>
</feature>
<feature type="region of interest" description="Disordered" evidence="1">
    <location>
        <begin position="497"/>
        <end position="555"/>
    </location>
</feature>
<feature type="compositionally biased region" description="Low complexity" evidence="1">
    <location>
        <begin position="89"/>
        <end position="110"/>
    </location>
</feature>
<sequence length="847" mass="90031">MAAGGRVSIPAGARRTIADIKEIAGGHTDEEVYAMLRECNMDPNETVQRLLLEDTFHEVKRKRDKKKEVSKEPSDSRWRPAVQGQGGKNCRNCASRSLSSSNDSAGRSAISGKENGISLIMGKGSGSTPITNMNMDVKASTFMPRKYVVQELPIVDDKFKMPACYDQSNLPYYAYIIKLHYFSNSLLSGLCNGPYQSVDPAAVLVSSSSAVGDKSGSTALADLTGGLPFKDVVATIDPNSLQPLKPAPPSDPVVVSFLNSHSLGDVGASRQTIGIKKTSVEHKVGRDVSTDKGSSEQSVQSSFRRSSASRPSSSYNSHSEQSQKVIPSKEWKPKLTCLAASQATEDATVHDNVPLAAADTITQSAPVPNSAGTEDSLKVDICLNDLQLSDKQHVIIPDHLQVSESEKYVLSFGSFDVSFQQTKGSSDPDYVKSSLPKFSSSHELDGNIDELQSMQRDQNSTSVVQEEAGHVPQPSAKLEKCAPSAMEISSIALMESKDCDDDSATSGDPQSTGTHSAPSYVTYGFAPQSHVNQIEKSESHSQACASYHPTTDADERLSPSLATQAAHKYGNIPVVPTQTGQDQEGNDSPVIISSVSASVATPAAGVLSASVAIPQQSVPVFRQPLGVHIPHLPMNYVPYNQYISPFFIPPPTLHPFMGNATFSQPPSTGVMYPTPGTARVLPPVKFPVPSFKPGANIGSQASIGVPGCYGTYGSSPSVYTNNAPVSSGNLAENDNVTSSQFKENNIYFAGLQTDGLTLWVPTPGRDISALQVNSFYGLPPPGHQVTYAPQAGHGPYGGIYHPAHSVAGATVTPLLQPSHTMAGAVEIVGAPGGVYQHPQAHMNWGSY</sequence>
<protein>
    <submittedName>
        <fullName evidence="3">Putative DUF1296 domain containing family protein</fullName>
    </submittedName>
</protein>
<evidence type="ECO:0000256" key="1">
    <source>
        <dbReference type="SAM" id="MobiDB-lite"/>
    </source>
</evidence>
<evidence type="ECO:0000259" key="2">
    <source>
        <dbReference type="Pfam" id="PF06972"/>
    </source>
</evidence>
<feature type="domain" description="GBF-interacting protein 1 N-terminal" evidence="2">
    <location>
        <begin position="9"/>
        <end position="68"/>
    </location>
</feature>
<feature type="region of interest" description="Disordered" evidence="1">
    <location>
        <begin position="59"/>
        <end position="110"/>
    </location>
</feature>
<evidence type="ECO:0000313" key="3">
    <source>
        <dbReference type="EMBL" id="AQK51944.1"/>
    </source>
</evidence>
<feature type="region of interest" description="Disordered" evidence="1">
    <location>
        <begin position="277"/>
        <end position="327"/>
    </location>
</feature>
<dbReference type="STRING" id="4577.A0A1D6PZU7"/>
<dbReference type="InterPro" id="IPR009719">
    <property type="entry name" value="GIP1_N"/>
</dbReference>
<feature type="compositionally biased region" description="Basic and acidic residues" evidence="1">
    <location>
        <begin position="278"/>
        <end position="294"/>
    </location>
</feature>
<dbReference type="AlphaFoldDB" id="A0A1D6PZU7"/>
<dbReference type="PANTHER" id="PTHR46775">
    <property type="entry name" value="FLOCCULATION PROTEIN (DUF1296)"/>
    <property type="match status" value="1"/>
</dbReference>
<feature type="compositionally biased region" description="Polar residues" evidence="1">
    <location>
        <begin position="504"/>
        <end position="519"/>
    </location>
</feature>
<proteinExistence type="predicted"/>
<dbReference type="Pfam" id="PF06972">
    <property type="entry name" value="GIP1_N"/>
    <property type="match status" value="1"/>
</dbReference>
<gene>
    <name evidence="3" type="ORF">ZEAMMB73_Zm00001d050112</name>
</gene>
<accession>A0A1D6PZU7</accession>
<organism evidence="3">
    <name type="scientific">Zea mays</name>
    <name type="common">Maize</name>
    <dbReference type="NCBI Taxonomy" id="4577"/>
    <lineage>
        <taxon>Eukaryota</taxon>
        <taxon>Viridiplantae</taxon>
        <taxon>Streptophyta</taxon>
        <taxon>Embryophyta</taxon>
        <taxon>Tracheophyta</taxon>
        <taxon>Spermatophyta</taxon>
        <taxon>Magnoliopsida</taxon>
        <taxon>Liliopsida</taxon>
        <taxon>Poales</taxon>
        <taxon>Poaceae</taxon>
        <taxon>PACMAD clade</taxon>
        <taxon>Panicoideae</taxon>
        <taxon>Andropogonodae</taxon>
        <taxon>Andropogoneae</taxon>
        <taxon>Tripsacinae</taxon>
        <taxon>Zea</taxon>
    </lineage>
</organism>
<dbReference type="ExpressionAtlas" id="A0A1D6PZU7">
    <property type="expression patterns" value="baseline and differential"/>
</dbReference>
<dbReference type="InParanoid" id="A0A1D6PZU7"/>
<dbReference type="SUPFAM" id="SSF46934">
    <property type="entry name" value="UBA-like"/>
    <property type="match status" value="1"/>
</dbReference>
<reference evidence="3" key="1">
    <citation type="submission" date="2015-12" db="EMBL/GenBank/DDBJ databases">
        <title>Update maize B73 reference genome by single molecule sequencing technologies.</title>
        <authorList>
            <consortium name="Maize Genome Sequencing Project"/>
            <person name="Ware D."/>
        </authorList>
    </citation>
    <scope>NUCLEOTIDE SEQUENCE</scope>
    <source>
        <tissue evidence="3">Seedling</tissue>
    </source>
</reference>
<feature type="compositionally biased region" description="Basic and acidic residues" evidence="1">
    <location>
        <begin position="66"/>
        <end position="78"/>
    </location>
</feature>
<dbReference type="IntAct" id="A0A1D6PZU7">
    <property type="interactions" value="2"/>
</dbReference>
<dbReference type="SMR" id="A0A1D6PZU7"/>
<dbReference type="PANTHER" id="PTHR46775:SF1">
    <property type="entry name" value="FLOCCULATION PROTEIN (DUF1296)"/>
    <property type="match status" value="1"/>
</dbReference>
<dbReference type="InterPro" id="IPR009060">
    <property type="entry name" value="UBA-like_sf"/>
</dbReference>
<dbReference type="EMBL" id="CM000780">
    <property type="protein sequence ID" value="AQK51944.1"/>
    <property type="molecule type" value="Genomic_DNA"/>
</dbReference>